<organism evidence="1 2">
    <name type="scientific">Qipengyuania vulgaris</name>
    <dbReference type="NCBI Taxonomy" id="291985"/>
    <lineage>
        <taxon>Bacteria</taxon>
        <taxon>Pseudomonadati</taxon>
        <taxon>Pseudomonadota</taxon>
        <taxon>Alphaproteobacteria</taxon>
        <taxon>Sphingomonadales</taxon>
        <taxon>Erythrobacteraceae</taxon>
        <taxon>Qipengyuania</taxon>
    </lineage>
</organism>
<name>A0A844XTV3_9SPHN</name>
<reference evidence="1 2" key="1">
    <citation type="submission" date="2019-12" db="EMBL/GenBank/DDBJ databases">
        <title>Genomic-based taxomic classification of the family Erythrobacteraceae.</title>
        <authorList>
            <person name="Xu L."/>
        </authorList>
    </citation>
    <scope>NUCLEOTIDE SEQUENCE [LARGE SCALE GENOMIC DNA]</scope>
    <source>
        <strain evidence="1 2">DSM 17792</strain>
    </source>
</reference>
<keyword evidence="2" id="KW-1185">Reference proteome</keyword>
<accession>A0A844XTV3</accession>
<evidence type="ECO:0000313" key="2">
    <source>
        <dbReference type="Proteomes" id="UP000448199"/>
    </source>
</evidence>
<dbReference type="AlphaFoldDB" id="A0A844XTV3"/>
<proteinExistence type="predicted"/>
<dbReference type="RefSeq" id="WP_160728861.1">
    <property type="nucleotide sequence ID" value="NZ_WTYC01000009.1"/>
</dbReference>
<dbReference type="Proteomes" id="UP000448199">
    <property type="component" value="Unassembled WGS sequence"/>
</dbReference>
<gene>
    <name evidence="1" type="ORF">GRI69_13815</name>
</gene>
<dbReference type="OrthoDB" id="5489750at2"/>
<dbReference type="EMBL" id="WTYC01000009">
    <property type="protein sequence ID" value="MXO49331.1"/>
    <property type="molecule type" value="Genomic_DNA"/>
</dbReference>
<comment type="caution">
    <text evidence="1">The sequence shown here is derived from an EMBL/GenBank/DDBJ whole genome shotgun (WGS) entry which is preliminary data.</text>
</comment>
<evidence type="ECO:0000313" key="1">
    <source>
        <dbReference type="EMBL" id="MXO49331.1"/>
    </source>
</evidence>
<sequence length="142" mass="15124">MKRSIIRLAPALLLGACQPGEDTATGAPAQAFDGIASEETIYLTGTEPFWGGEITGSKAQYSTPENQDGTMFEVERFAGNNGLAFTGQIDGGNFDLMVTPGDCSDGMSDRSYPFTATLKIGEEQRNGCAWTDRQPFTGPESP</sequence>
<protein>
    <submittedName>
        <fullName evidence="1">Uncharacterized protein</fullName>
    </submittedName>
</protein>